<reference evidence="4" key="2">
    <citation type="submission" date="2015-06" db="UniProtKB">
        <authorList>
            <consortium name="EnsemblProtists"/>
        </authorList>
    </citation>
    <scope>IDENTIFICATION</scope>
    <source>
        <strain evidence="4">Pr102</strain>
    </source>
</reference>
<evidence type="ECO:0000259" key="3">
    <source>
        <dbReference type="PROSITE" id="PS50132"/>
    </source>
</evidence>
<accession>H3GTR3</accession>
<dbReference type="InterPro" id="IPR000595">
    <property type="entry name" value="cNMP-bd_dom"/>
</dbReference>
<proteinExistence type="predicted"/>
<dbReference type="SUPFAM" id="SSF51206">
    <property type="entry name" value="cAMP-binding domain-like"/>
    <property type="match status" value="2"/>
</dbReference>
<evidence type="ECO:0000259" key="2">
    <source>
        <dbReference type="PROSITE" id="PS50042"/>
    </source>
</evidence>
<dbReference type="GO" id="GO:0005829">
    <property type="term" value="C:cytosol"/>
    <property type="evidence" value="ECO:0000318"/>
    <property type="project" value="GO_Central"/>
</dbReference>
<dbReference type="OMA" id="CIKCLRE"/>
<feature type="domain" description="Cyclic nucleotide-binding" evidence="2">
    <location>
        <begin position="27"/>
        <end position="139"/>
    </location>
</feature>
<reference evidence="5" key="1">
    <citation type="journal article" date="2006" name="Science">
        <title>Phytophthora genome sequences uncover evolutionary origins and mechanisms of pathogenesis.</title>
        <authorList>
            <person name="Tyler B.M."/>
            <person name="Tripathy S."/>
            <person name="Zhang X."/>
            <person name="Dehal P."/>
            <person name="Jiang R.H."/>
            <person name="Aerts A."/>
            <person name="Arredondo F.D."/>
            <person name="Baxter L."/>
            <person name="Bensasson D."/>
            <person name="Beynon J.L."/>
            <person name="Chapman J."/>
            <person name="Damasceno C.M."/>
            <person name="Dorrance A.E."/>
            <person name="Dou D."/>
            <person name="Dickerman A.W."/>
            <person name="Dubchak I.L."/>
            <person name="Garbelotto M."/>
            <person name="Gijzen M."/>
            <person name="Gordon S.G."/>
            <person name="Govers F."/>
            <person name="Grunwald N.J."/>
            <person name="Huang W."/>
            <person name="Ivors K.L."/>
            <person name="Jones R.W."/>
            <person name="Kamoun S."/>
            <person name="Krampis K."/>
            <person name="Lamour K.H."/>
            <person name="Lee M.K."/>
            <person name="McDonald W.H."/>
            <person name="Medina M."/>
            <person name="Meijer H.J."/>
            <person name="Nordberg E.K."/>
            <person name="Maclean D.J."/>
            <person name="Ospina-Giraldo M.D."/>
            <person name="Morris P.F."/>
            <person name="Phuntumart V."/>
            <person name="Putnam N.H."/>
            <person name="Rash S."/>
            <person name="Rose J.K."/>
            <person name="Sakihama Y."/>
            <person name="Salamov A.A."/>
            <person name="Savidor A."/>
            <person name="Scheuring C.F."/>
            <person name="Smith B.M."/>
            <person name="Sobral B.W."/>
            <person name="Terry A."/>
            <person name="Torto-Alalibo T.A."/>
            <person name="Win J."/>
            <person name="Xu Z."/>
            <person name="Zhang H."/>
            <person name="Grigoriev I.V."/>
            <person name="Rokhsar D.S."/>
            <person name="Boore J.L."/>
        </authorList>
    </citation>
    <scope>NUCLEOTIDE SEQUENCE [LARGE SCALE GENOMIC DNA]</scope>
    <source>
        <strain evidence="5">Pr102</strain>
    </source>
</reference>
<organism evidence="4 5">
    <name type="scientific">Phytophthora ramorum</name>
    <name type="common">Sudden oak death agent</name>
    <dbReference type="NCBI Taxonomy" id="164328"/>
    <lineage>
        <taxon>Eukaryota</taxon>
        <taxon>Sar</taxon>
        <taxon>Stramenopiles</taxon>
        <taxon>Oomycota</taxon>
        <taxon>Peronosporomycetes</taxon>
        <taxon>Peronosporales</taxon>
        <taxon>Peronosporaceae</taxon>
        <taxon>Phytophthora</taxon>
    </lineage>
</organism>
<dbReference type="VEuPathDB" id="FungiDB:KRP23_2694"/>
<dbReference type="SUPFAM" id="SSF48097">
    <property type="entry name" value="Regulator of G-protein signaling, RGS"/>
    <property type="match status" value="1"/>
</dbReference>
<dbReference type="EMBL" id="DS566047">
    <property type="status" value="NOT_ANNOTATED_CDS"/>
    <property type="molecule type" value="Genomic_DNA"/>
</dbReference>
<dbReference type="CDD" id="cd00038">
    <property type="entry name" value="CAP_ED"/>
    <property type="match status" value="2"/>
</dbReference>
<dbReference type="InterPro" id="IPR014710">
    <property type="entry name" value="RmlC-like_jellyroll"/>
</dbReference>
<dbReference type="InParanoid" id="H3GTR3"/>
<dbReference type="PANTHER" id="PTHR23011">
    <property type="entry name" value="CYCLIC NUCLEOTIDE-BINDING DOMAIN CONTAINING PROTEIN"/>
    <property type="match status" value="1"/>
</dbReference>
<dbReference type="GO" id="GO:0034236">
    <property type="term" value="F:protein kinase A catalytic subunit binding"/>
    <property type="evidence" value="ECO:0000318"/>
    <property type="project" value="GO_Central"/>
</dbReference>
<dbReference type="PROSITE" id="PS50042">
    <property type="entry name" value="CNMP_BINDING_3"/>
    <property type="match status" value="3"/>
</dbReference>
<dbReference type="InterPro" id="IPR018490">
    <property type="entry name" value="cNMP-bd_dom_sf"/>
</dbReference>
<dbReference type="InterPro" id="IPR044926">
    <property type="entry name" value="RGS_subdomain_2"/>
</dbReference>
<feature type="region of interest" description="Disordered" evidence="1">
    <location>
        <begin position="645"/>
        <end position="665"/>
    </location>
</feature>
<feature type="domain" description="RGS" evidence="3">
    <location>
        <begin position="434"/>
        <end position="552"/>
    </location>
</feature>
<dbReference type="Gene3D" id="2.60.120.10">
    <property type="entry name" value="Jelly Rolls"/>
    <property type="match status" value="3"/>
</dbReference>
<dbReference type="GO" id="GO:0004862">
    <property type="term" value="F:cAMP-dependent protein kinase inhibitor activity"/>
    <property type="evidence" value="ECO:0000318"/>
    <property type="project" value="GO_Central"/>
</dbReference>
<evidence type="ECO:0000313" key="5">
    <source>
        <dbReference type="Proteomes" id="UP000005238"/>
    </source>
</evidence>
<evidence type="ECO:0008006" key="6">
    <source>
        <dbReference type="Google" id="ProtNLM"/>
    </source>
</evidence>
<dbReference type="VEuPathDB" id="FungiDB:KRP22_7441"/>
<dbReference type="InterPro" id="IPR036305">
    <property type="entry name" value="RGS_sf"/>
</dbReference>
<dbReference type="GO" id="GO:0030552">
    <property type="term" value="F:cAMP binding"/>
    <property type="evidence" value="ECO:0000318"/>
    <property type="project" value="GO_Central"/>
</dbReference>
<dbReference type="Proteomes" id="UP000005238">
    <property type="component" value="Unassembled WGS sequence"/>
</dbReference>
<evidence type="ECO:0000313" key="4">
    <source>
        <dbReference type="EnsemblProtists" id="Phyra80547"/>
    </source>
</evidence>
<evidence type="ECO:0000256" key="1">
    <source>
        <dbReference type="SAM" id="MobiDB-lite"/>
    </source>
</evidence>
<dbReference type="PROSITE" id="PS50132">
    <property type="entry name" value="RGS"/>
    <property type="match status" value="1"/>
</dbReference>
<dbReference type="SMART" id="SM00315">
    <property type="entry name" value="RGS"/>
    <property type="match status" value="1"/>
</dbReference>
<dbReference type="STRING" id="164328.H3GTR3"/>
<dbReference type="GO" id="GO:0007189">
    <property type="term" value="P:adenylate cyclase-activating G protein-coupled receptor signaling pathway"/>
    <property type="evidence" value="ECO:0000318"/>
    <property type="project" value="GO_Central"/>
</dbReference>
<dbReference type="InterPro" id="IPR016137">
    <property type="entry name" value="RGS"/>
</dbReference>
<dbReference type="HOGENOM" id="CLU_362702_0_0_1"/>
<protein>
    <recommendedName>
        <fullName evidence="6">Cyclic nucleotide-binding domain-containing protein</fullName>
    </recommendedName>
</protein>
<name>H3GTR3_PHYRM</name>
<dbReference type="AlphaFoldDB" id="H3GTR3"/>
<dbReference type="GO" id="GO:0005952">
    <property type="term" value="C:cAMP-dependent protein kinase complex"/>
    <property type="evidence" value="ECO:0000318"/>
    <property type="project" value="GO_Central"/>
</dbReference>
<dbReference type="eggNOG" id="ENOG502QW4Z">
    <property type="taxonomic scope" value="Eukaryota"/>
</dbReference>
<dbReference type="Pfam" id="PF00615">
    <property type="entry name" value="RGS"/>
    <property type="match status" value="1"/>
</dbReference>
<dbReference type="EnsemblProtists" id="Phyra80547">
    <property type="protein sequence ID" value="Phyra80547"/>
    <property type="gene ID" value="Phyra80547"/>
</dbReference>
<sequence length="665" mass="73876">MGGAASSAKYGPDSTKLVVDTLKKLPFMQMMDDHLLQELANCFQVTRYAKGATIKNDASSRFFVVAEGSVDISTLLHTPNSKQLVSELLCQRKAGDYISYVARDQLVAQMMADDSDDAPRSAKAARKKLAVLLELNRTTADPFVGCTLLKLNFDKFTKLRSRLTVHSVGMKNTARFSGGKKGKGGMGAMTAPEKLHLMGSIVESEVVNYLVEIPFLERVEMTRLVMLANMCSYLYVRRGESENVAGVFGDKKIQALKRMGTGSYFGEISLVFKIPRVCSITALDDALLVYVDRTAFCNFLKVAPDAAVVLLEHVRLNFLDTLIKQGCAFLNAIPPLKLQELSYMSEIVDYEYDTMLMRRGDQHTAFYLLLRGVVEIDYGETSTMAETENEDGVGENKNVPQSGRVLNFHEFFSTLPELYAEFCIKCLREKARPEHIMQHYDGHKLWAADCLTRFRHHEVALFEYIEDFKWEADISEDRIHERALVIYLKFLADTATTPVNISTAVLAAVEAELSSDGVGRDVFAAVREEILNGMDDEAFLVFKTSHIFQEFLAVLHCPQAVFESLTPELEELLSMRSPPSLAVRRFTAQHGAHNVENNVPVPKRAFGSGGLGGGDRFRRNSATVFAVANSMSTADDMFAPLGAHSRRKTKAGGGASRKLSTSFVF</sequence>
<dbReference type="Gene3D" id="1.10.167.10">
    <property type="entry name" value="Regulator of G-protein Signalling 4, domain 2"/>
    <property type="match status" value="1"/>
</dbReference>
<feature type="domain" description="Cyclic nucleotide-binding" evidence="2">
    <location>
        <begin position="329"/>
        <end position="395"/>
    </location>
</feature>
<feature type="domain" description="Cyclic nucleotide-binding" evidence="2">
    <location>
        <begin position="232"/>
        <end position="300"/>
    </location>
</feature>
<keyword evidence="5" id="KW-1185">Reference proteome</keyword>
<dbReference type="PANTHER" id="PTHR23011:SF28">
    <property type="entry name" value="CYCLIC NUCLEOTIDE-BINDING DOMAIN CONTAINING PROTEIN"/>
    <property type="match status" value="1"/>
</dbReference>